<evidence type="ECO:0008006" key="2">
    <source>
        <dbReference type="Google" id="ProtNLM"/>
    </source>
</evidence>
<gene>
    <name evidence="1" type="ORF">L917_15004</name>
</gene>
<accession>W2KJU7</accession>
<dbReference type="OrthoDB" id="128220at2759"/>
<sequence length="112" mass="12858">MRFNFNDLPDAVCKARFRFDKSEMCLLVKILKIPDNIVTRDRTKAIGLEVLCVLLYKLAVPVRWEDTEIFFGRSSSGLSNIFMHLLDLLETTFSSRILFNRNIAQGILSSSI</sequence>
<dbReference type="EMBL" id="KI681598">
    <property type="protein sequence ID" value="ETL85448.1"/>
    <property type="molecule type" value="Genomic_DNA"/>
</dbReference>
<dbReference type="VEuPathDB" id="FungiDB:PPTG_21459"/>
<dbReference type="AlphaFoldDB" id="W2KJU7"/>
<name>W2KJU7_PHYNI</name>
<proteinExistence type="predicted"/>
<protein>
    <recommendedName>
        <fullName evidence="2">DDE Tnp4 domain-containing protein</fullName>
    </recommendedName>
</protein>
<dbReference type="PANTHER" id="PTHR34615:SF1">
    <property type="entry name" value="PX DOMAIN-CONTAINING PROTEIN"/>
    <property type="match status" value="1"/>
</dbReference>
<dbReference type="Proteomes" id="UP000054423">
    <property type="component" value="Unassembled WGS sequence"/>
</dbReference>
<dbReference type="PANTHER" id="PTHR34615">
    <property type="entry name" value="PX DOMAIN-CONTAINING PROTEIN"/>
    <property type="match status" value="1"/>
</dbReference>
<organism evidence="1">
    <name type="scientific">Phytophthora nicotianae</name>
    <name type="common">Potato buckeye rot agent</name>
    <name type="synonym">Phytophthora parasitica</name>
    <dbReference type="NCBI Taxonomy" id="4792"/>
    <lineage>
        <taxon>Eukaryota</taxon>
        <taxon>Sar</taxon>
        <taxon>Stramenopiles</taxon>
        <taxon>Oomycota</taxon>
        <taxon>Peronosporomycetes</taxon>
        <taxon>Peronosporales</taxon>
        <taxon>Peronosporaceae</taxon>
        <taxon>Phytophthora</taxon>
    </lineage>
</organism>
<reference evidence="1" key="1">
    <citation type="submission" date="2013-11" db="EMBL/GenBank/DDBJ databases">
        <title>The Genome Sequence of Phytophthora parasitica CHvinca01.</title>
        <authorList>
            <consortium name="The Broad Institute Genomics Platform"/>
            <person name="Russ C."/>
            <person name="Tyler B."/>
            <person name="Panabieres F."/>
            <person name="Shan W."/>
            <person name="Tripathy S."/>
            <person name="Grunwald N."/>
            <person name="Machado M."/>
            <person name="Johnson C.S."/>
            <person name="Arredondo F."/>
            <person name="Hong C."/>
            <person name="Coffey M."/>
            <person name="Young S.K."/>
            <person name="Zeng Q."/>
            <person name="Gargeya S."/>
            <person name="Fitzgerald M."/>
            <person name="Abouelleil A."/>
            <person name="Alvarado L."/>
            <person name="Chapman S.B."/>
            <person name="Gainer-Dewar J."/>
            <person name="Goldberg J."/>
            <person name="Griggs A."/>
            <person name="Gujja S."/>
            <person name="Hansen M."/>
            <person name="Howarth C."/>
            <person name="Imamovic A."/>
            <person name="Ireland A."/>
            <person name="Larimer J."/>
            <person name="McCowan C."/>
            <person name="Murphy C."/>
            <person name="Pearson M."/>
            <person name="Poon T.W."/>
            <person name="Priest M."/>
            <person name="Roberts A."/>
            <person name="Saif S."/>
            <person name="Shea T."/>
            <person name="Sykes S."/>
            <person name="Wortman J."/>
            <person name="Nusbaum C."/>
            <person name="Birren B."/>
        </authorList>
    </citation>
    <scope>NUCLEOTIDE SEQUENCE [LARGE SCALE GENOMIC DNA]</scope>
    <source>
        <strain evidence="1">CHvinca01</strain>
    </source>
</reference>
<evidence type="ECO:0000313" key="1">
    <source>
        <dbReference type="EMBL" id="ETL85448.1"/>
    </source>
</evidence>